<protein>
    <submittedName>
        <fullName evidence="1">Uncharacterized protein</fullName>
    </submittedName>
</protein>
<organism evidence="1 2">
    <name type="scientific">Lachnospira eligens</name>
    <dbReference type="NCBI Taxonomy" id="39485"/>
    <lineage>
        <taxon>Bacteria</taxon>
        <taxon>Bacillati</taxon>
        <taxon>Bacillota</taxon>
        <taxon>Clostridia</taxon>
        <taxon>Lachnospirales</taxon>
        <taxon>Lachnospiraceae</taxon>
        <taxon>Lachnospira</taxon>
    </lineage>
</organism>
<dbReference type="AlphaFoldDB" id="A0A174YWY0"/>
<reference evidence="1 2" key="1">
    <citation type="submission" date="2015-09" db="EMBL/GenBank/DDBJ databases">
        <authorList>
            <consortium name="Pathogen Informatics"/>
        </authorList>
    </citation>
    <scope>NUCLEOTIDE SEQUENCE [LARGE SCALE GENOMIC DNA]</scope>
    <source>
        <strain evidence="1 2">2789STDY5834875</strain>
    </source>
</reference>
<dbReference type="EMBL" id="CZBU01000003">
    <property type="protein sequence ID" value="CUQ77179.1"/>
    <property type="molecule type" value="Genomic_DNA"/>
</dbReference>
<sequence>MGSCGADNLIPKAESLSQCKKRCKAVAKDLGYGYDVVDAIKQAKSNDEIDRIMIDARRRQE</sequence>
<name>A0A174YWY0_9FIRM</name>
<dbReference type="RefSeq" id="WP_055215594.1">
    <property type="nucleotide sequence ID" value="NZ_CZBU01000003.1"/>
</dbReference>
<accession>A0A174YWY0</accession>
<gene>
    <name evidence="1" type="ORF">ERS852490_01434</name>
</gene>
<dbReference type="Proteomes" id="UP000095621">
    <property type="component" value="Unassembled WGS sequence"/>
</dbReference>
<evidence type="ECO:0000313" key="1">
    <source>
        <dbReference type="EMBL" id="CUQ77179.1"/>
    </source>
</evidence>
<evidence type="ECO:0000313" key="2">
    <source>
        <dbReference type="Proteomes" id="UP000095621"/>
    </source>
</evidence>
<proteinExistence type="predicted"/>